<protein>
    <submittedName>
        <fullName evidence="7">Major facilitator superfamily domain-containing protein</fullName>
    </submittedName>
</protein>
<dbReference type="SUPFAM" id="SSF103473">
    <property type="entry name" value="MFS general substrate transporter"/>
    <property type="match status" value="1"/>
</dbReference>
<evidence type="ECO:0000259" key="6">
    <source>
        <dbReference type="PROSITE" id="PS50850"/>
    </source>
</evidence>
<feature type="domain" description="Major facilitator superfamily (MFS) profile" evidence="6">
    <location>
        <begin position="70"/>
        <end position="502"/>
    </location>
</feature>
<reference evidence="7" key="1">
    <citation type="journal article" date="2020" name="Stud. Mycol.">
        <title>101 Dothideomycetes genomes: a test case for predicting lifestyles and emergence of pathogens.</title>
        <authorList>
            <person name="Haridas S."/>
            <person name="Albert R."/>
            <person name="Binder M."/>
            <person name="Bloem J."/>
            <person name="Labutti K."/>
            <person name="Salamov A."/>
            <person name="Andreopoulos B."/>
            <person name="Baker S."/>
            <person name="Barry K."/>
            <person name="Bills G."/>
            <person name="Bluhm B."/>
            <person name="Cannon C."/>
            <person name="Castanera R."/>
            <person name="Culley D."/>
            <person name="Daum C."/>
            <person name="Ezra D."/>
            <person name="Gonzalez J."/>
            <person name="Henrissat B."/>
            <person name="Kuo A."/>
            <person name="Liang C."/>
            <person name="Lipzen A."/>
            <person name="Lutzoni F."/>
            <person name="Magnuson J."/>
            <person name="Mondo S."/>
            <person name="Nolan M."/>
            <person name="Ohm R."/>
            <person name="Pangilinan J."/>
            <person name="Park H.-J."/>
            <person name="Ramirez L."/>
            <person name="Alfaro M."/>
            <person name="Sun H."/>
            <person name="Tritt A."/>
            <person name="Yoshinaga Y."/>
            <person name="Zwiers L.-H."/>
            <person name="Turgeon B."/>
            <person name="Goodwin S."/>
            <person name="Spatafora J."/>
            <person name="Crous P."/>
            <person name="Grigoriev I."/>
        </authorList>
    </citation>
    <scope>NUCLEOTIDE SEQUENCE</scope>
    <source>
        <strain evidence="7">ATCC 16933</strain>
    </source>
</reference>
<dbReference type="InterPro" id="IPR011701">
    <property type="entry name" value="MFS"/>
</dbReference>
<comment type="subcellular location">
    <subcellularLocation>
        <location evidence="1">Membrane</location>
        <topology evidence="1">Multi-pass membrane protein</topology>
    </subcellularLocation>
</comment>
<dbReference type="AlphaFoldDB" id="A0A6A6NT53"/>
<feature type="transmembrane region" description="Helical" evidence="5">
    <location>
        <begin position="340"/>
        <end position="361"/>
    </location>
</feature>
<dbReference type="EMBL" id="MU001690">
    <property type="protein sequence ID" value="KAF2454738.1"/>
    <property type="molecule type" value="Genomic_DNA"/>
</dbReference>
<feature type="transmembrane region" description="Helical" evidence="5">
    <location>
        <begin position="106"/>
        <end position="125"/>
    </location>
</feature>
<keyword evidence="4 5" id="KW-0472">Membrane</keyword>
<dbReference type="PANTHER" id="PTHR23502">
    <property type="entry name" value="MAJOR FACILITATOR SUPERFAMILY"/>
    <property type="match status" value="1"/>
</dbReference>
<dbReference type="InterPro" id="IPR036259">
    <property type="entry name" value="MFS_trans_sf"/>
</dbReference>
<evidence type="ECO:0000256" key="2">
    <source>
        <dbReference type="ARBA" id="ARBA00022692"/>
    </source>
</evidence>
<dbReference type="InterPro" id="IPR020846">
    <property type="entry name" value="MFS_dom"/>
</dbReference>
<keyword evidence="2 5" id="KW-0812">Transmembrane</keyword>
<keyword evidence="3 5" id="KW-1133">Transmembrane helix</keyword>
<feature type="transmembrane region" description="Helical" evidence="5">
    <location>
        <begin position="442"/>
        <end position="463"/>
    </location>
</feature>
<dbReference type="PROSITE" id="PS50850">
    <property type="entry name" value="MFS"/>
    <property type="match status" value="1"/>
</dbReference>
<feature type="transmembrane region" description="Helical" evidence="5">
    <location>
        <begin position="412"/>
        <end position="435"/>
    </location>
</feature>
<evidence type="ECO:0000313" key="8">
    <source>
        <dbReference type="Proteomes" id="UP000799766"/>
    </source>
</evidence>
<accession>A0A6A6NT53</accession>
<feature type="transmembrane region" description="Helical" evidence="5">
    <location>
        <begin position="382"/>
        <end position="400"/>
    </location>
</feature>
<dbReference type="Proteomes" id="UP000799766">
    <property type="component" value="Unassembled WGS sequence"/>
</dbReference>
<evidence type="ECO:0000256" key="3">
    <source>
        <dbReference type="ARBA" id="ARBA00022989"/>
    </source>
</evidence>
<feature type="transmembrane region" description="Helical" evidence="5">
    <location>
        <begin position="195"/>
        <end position="218"/>
    </location>
</feature>
<feature type="transmembrane region" description="Helical" evidence="5">
    <location>
        <begin position="69"/>
        <end position="86"/>
    </location>
</feature>
<proteinExistence type="predicted"/>
<gene>
    <name evidence="7" type="ORF">BDY21DRAFT_325887</name>
</gene>
<dbReference type="GO" id="GO:0005886">
    <property type="term" value="C:plasma membrane"/>
    <property type="evidence" value="ECO:0007669"/>
    <property type="project" value="TreeGrafter"/>
</dbReference>
<dbReference type="GO" id="GO:0022857">
    <property type="term" value="F:transmembrane transporter activity"/>
    <property type="evidence" value="ECO:0007669"/>
    <property type="project" value="InterPro"/>
</dbReference>
<feature type="transmembrane region" description="Helical" evidence="5">
    <location>
        <begin position="137"/>
        <end position="160"/>
    </location>
</feature>
<evidence type="ECO:0000313" key="7">
    <source>
        <dbReference type="EMBL" id="KAF2454738.1"/>
    </source>
</evidence>
<dbReference type="PANTHER" id="PTHR23502:SF159">
    <property type="entry name" value="TRANSPORTER, PUTATIVE (AFU_ORTHOLOGUE AFUA_4G14230)-RELATED"/>
    <property type="match status" value="1"/>
</dbReference>
<feature type="transmembrane region" description="Helical" evidence="5">
    <location>
        <begin position="224"/>
        <end position="243"/>
    </location>
</feature>
<feature type="transmembrane region" description="Helical" evidence="5">
    <location>
        <begin position="166"/>
        <end position="188"/>
    </location>
</feature>
<dbReference type="OrthoDB" id="2533084at2759"/>
<dbReference type="Gene3D" id="1.20.1250.20">
    <property type="entry name" value="MFS general substrate transporter like domains"/>
    <property type="match status" value="1"/>
</dbReference>
<dbReference type="Pfam" id="PF07690">
    <property type="entry name" value="MFS_1"/>
    <property type="match status" value="1"/>
</dbReference>
<feature type="transmembrane region" description="Helical" evidence="5">
    <location>
        <begin position="300"/>
        <end position="320"/>
    </location>
</feature>
<evidence type="ECO:0000256" key="4">
    <source>
        <dbReference type="ARBA" id="ARBA00023136"/>
    </source>
</evidence>
<keyword evidence="8" id="KW-1185">Reference proteome</keyword>
<sequence length="514" mass="57118">MVERVNTKTDPEGAGDVYIVKEEVDNSAEAGTGAHSQLKHAKDGKTVLIPQPSDDQNDPLNWSWIKKHCVFLALLPGCFLTDWVITWGSTLFEAQAMDWHMSVPDVANSISGAIFMQGPGGLLAVPLVQRYGRLPVLFWSQFLTLVCSIGATYASGYAGFTACRTLQGFFGAPPQVIGLSIVHDMFFFHERARKVNIWAFSFLLGPYLGPFVSGFIIQELDWRNTFGVLCGFYGFSVLLIILLGDETLYNRNLEKQPTRRGGIIGRVMLLTGVTGVMESEGKPGVWEVTVDLFSVFVRPYLLLPTLGFVTWITMWTIGLVSTITQFVKPPPYLFSNTAVALLYFAPMIGTLLAEFWGHWFNDFLCNRYIRTHGGTYRPESRLWGIYPSWIIGIIGLVVFGETLQHQVSWVGIAFGWAMNCFSTLGCMVVISAYVLDVFPQHAALAAAWMNAMRTVGGFCVVYFQLDWVHHNGPAIAFGCQAAIVAFFIVSIIAVQLKGRQWRARFPPPVGSRST</sequence>
<evidence type="ECO:0000256" key="5">
    <source>
        <dbReference type="SAM" id="Phobius"/>
    </source>
</evidence>
<feature type="transmembrane region" description="Helical" evidence="5">
    <location>
        <begin position="475"/>
        <end position="494"/>
    </location>
</feature>
<organism evidence="7 8">
    <name type="scientific">Lineolata rhizophorae</name>
    <dbReference type="NCBI Taxonomy" id="578093"/>
    <lineage>
        <taxon>Eukaryota</taxon>
        <taxon>Fungi</taxon>
        <taxon>Dikarya</taxon>
        <taxon>Ascomycota</taxon>
        <taxon>Pezizomycotina</taxon>
        <taxon>Dothideomycetes</taxon>
        <taxon>Dothideomycetes incertae sedis</taxon>
        <taxon>Lineolatales</taxon>
        <taxon>Lineolataceae</taxon>
        <taxon>Lineolata</taxon>
    </lineage>
</organism>
<name>A0A6A6NT53_9PEZI</name>
<evidence type="ECO:0000256" key="1">
    <source>
        <dbReference type="ARBA" id="ARBA00004141"/>
    </source>
</evidence>